<comment type="caution">
    <text evidence="1">The sequence shown here is derived from an EMBL/GenBank/DDBJ whole genome shotgun (WGS) entry which is preliminary data.</text>
</comment>
<proteinExistence type="predicted"/>
<feature type="non-terminal residue" evidence="1">
    <location>
        <position position="1"/>
    </location>
</feature>
<name>A0A0F9CM60_9ZZZZ</name>
<gene>
    <name evidence="1" type="ORF">LCGC14_2305690</name>
</gene>
<reference evidence="1" key="1">
    <citation type="journal article" date="2015" name="Nature">
        <title>Complex archaea that bridge the gap between prokaryotes and eukaryotes.</title>
        <authorList>
            <person name="Spang A."/>
            <person name="Saw J.H."/>
            <person name="Jorgensen S.L."/>
            <person name="Zaremba-Niedzwiedzka K."/>
            <person name="Martijn J."/>
            <person name="Lind A.E."/>
            <person name="van Eijk R."/>
            <person name="Schleper C."/>
            <person name="Guy L."/>
            <person name="Ettema T.J."/>
        </authorList>
    </citation>
    <scope>NUCLEOTIDE SEQUENCE</scope>
</reference>
<accession>A0A0F9CM60</accession>
<sequence>DTIRLDQNRFRVFVACKGKKYGSYINDRATTEQGFTETHADNDGEGSLIENGAGVIEDLYRNETNVISENAGDEILKETGFDTHTKWDTTGVCDDTGGKAEWTFAAGALNGALTQTDVDRASRGNSLSRYRFVFSLTITTLPDGNSLLKIDGSLFADNDVTLVAAADWATLGVGTHSIAVEFASGPTATISSFKVELVETSATQGQFDIDDVSLKEVTIFDLDSFNIASNDLSTTALSFAIVEQVDSDALIDDILKTLGSINYYNNADQIKMRTYVAGDGFGVSGNDKPAAEDIWEFDPGTTFIIVAGENDKLDFDESGGELTATISAGSYTGDALATEINTQMDSAGADFTVTYSSSTGKFTIADDAGNVSLDWATGTNAATTIGRTIGFDINADDVSATSHTSNFPVWENSFLEHPIAEQGGFLLRKSQDPIFTDITVNYFKSNQTGSYQATSNDTDTTAHSKSLPLTVKNDYSRDQTTGEFQRDFLLARLFKKFYHGIVVGPDADISGLGVEEWDFINLRHPVAAGIFGAGETTQKWLLLIESLNLGSLTMTIDAEES</sequence>
<dbReference type="AlphaFoldDB" id="A0A0F9CM60"/>
<dbReference type="EMBL" id="LAZR01032605">
    <property type="protein sequence ID" value="KKL50418.1"/>
    <property type="molecule type" value="Genomic_DNA"/>
</dbReference>
<evidence type="ECO:0000313" key="1">
    <source>
        <dbReference type="EMBL" id="KKL50418.1"/>
    </source>
</evidence>
<organism evidence="1">
    <name type="scientific">marine sediment metagenome</name>
    <dbReference type="NCBI Taxonomy" id="412755"/>
    <lineage>
        <taxon>unclassified sequences</taxon>
        <taxon>metagenomes</taxon>
        <taxon>ecological metagenomes</taxon>
    </lineage>
</organism>
<protein>
    <submittedName>
        <fullName evidence="1">Uncharacterized protein</fullName>
    </submittedName>
</protein>